<dbReference type="PROSITE" id="PS50994">
    <property type="entry name" value="INTEGRASE"/>
    <property type="match status" value="1"/>
</dbReference>
<evidence type="ECO:0000313" key="3">
    <source>
        <dbReference type="EMBL" id="MST69226.1"/>
    </source>
</evidence>
<dbReference type="Pfam" id="PF00665">
    <property type="entry name" value="rve"/>
    <property type="match status" value="1"/>
</dbReference>
<proteinExistence type="predicted"/>
<dbReference type="SUPFAM" id="SSF53098">
    <property type="entry name" value="Ribonuclease H-like"/>
    <property type="match status" value="1"/>
</dbReference>
<organism evidence="3">
    <name type="scientific">Baileyella intestinalis</name>
    <dbReference type="NCBI Taxonomy" id="2606709"/>
    <lineage>
        <taxon>Bacteria</taxon>
        <taxon>Bacillati</taxon>
        <taxon>Bacillota</taxon>
        <taxon>Clostridia</taxon>
        <taxon>Peptostreptococcales</taxon>
        <taxon>Anaerovoracaceae</taxon>
        <taxon>Baileyella</taxon>
    </lineage>
</organism>
<dbReference type="Pfam" id="PF13276">
    <property type="entry name" value="HTH_21"/>
    <property type="match status" value="1"/>
</dbReference>
<name>A0A6A8MCM9_9FIRM</name>
<accession>A0A6A8MCM9</accession>
<dbReference type="SUPFAM" id="SSF46689">
    <property type="entry name" value="Homeodomain-like"/>
    <property type="match status" value="1"/>
</dbReference>
<evidence type="ECO:0000256" key="1">
    <source>
        <dbReference type="ARBA" id="ARBA00002286"/>
    </source>
</evidence>
<protein>
    <submittedName>
        <fullName evidence="3">IS3 family transposase</fullName>
    </submittedName>
</protein>
<comment type="function">
    <text evidence="1">Involved in the transposition of the insertion sequence.</text>
</comment>
<dbReference type="EMBL" id="VUNB01000005">
    <property type="protein sequence ID" value="MST69226.1"/>
    <property type="molecule type" value="Genomic_DNA"/>
</dbReference>
<dbReference type="PANTHER" id="PTHR46889">
    <property type="entry name" value="TRANSPOSASE INSF FOR INSERTION SEQUENCE IS3B-RELATED"/>
    <property type="match status" value="1"/>
</dbReference>
<comment type="caution">
    <text evidence="3">The sequence shown here is derived from an EMBL/GenBank/DDBJ whole genome shotgun (WGS) entry which is preliminary data.</text>
</comment>
<sequence length="379" mass="45150">MGRRHYSDEEKNAIMSRYAAGGEGVKQMLAEYGVPKSTFNQWLREYDIKFGSNSKYDFTPRNFRNILRQNDHLEDLLSVLQDSYCSPNASLTERLIEAERLYKNYNVHLVCEALNISRGSFYNHIKRNKRENAWYFLRREELRKDIQDIFYNTGETYGARKMTAALRQRDITVSVHLVRELMSEMGLISVRVYSNYLYNKEFGKYKNYINQNFEVDAPNKVWVSDITYFRYKETPYYICVILDLFSRKVVACCVGKNNTTYLTKRTFREAYNARHPDDGLVFHSDRGSNYKAESFCKLLAANNVTQSFSRAHVPYDNAVMESFFGTMKKEELYRYRYRSERELKESIKLFVERYNSERPHEKLKYKTPNQFEEMYLNTL</sequence>
<dbReference type="RefSeq" id="WP_154572701.1">
    <property type="nucleotide sequence ID" value="NZ_VUNB01000005.1"/>
</dbReference>
<dbReference type="AlphaFoldDB" id="A0A6A8MCM9"/>
<dbReference type="GO" id="GO:0015074">
    <property type="term" value="P:DNA integration"/>
    <property type="evidence" value="ECO:0007669"/>
    <property type="project" value="InterPro"/>
</dbReference>
<dbReference type="InterPro" id="IPR048020">
    <property type="entry name" value="Transpos_IS3"/>
</dbReference>
<dbReference type="Gene3D" id="3.30.420.10">
    <property type="entry name" value="Ribonuclease H-like superfamily/Ribonuclease H"/>
    <property type="match status" value="1"/>
</dbReference>
<dbReference type="InterPro" id="IPR012337">
    <property type="entry name" value="RNaseH-like_sf"/>
</dbReference>
<dbReference type="GO" id="GO:0003676">
    <property type="term" value="F:nucleic acid binding"/>
    <property type="evidence" value="ECO:0007669"/>
    <property type="project" value="InterPro"/>
</dbReference>
<dbReference type="Pfam" id="PF13333">
    <property type="entry name" value="rve_2"/>
    <property type="match status" value="1"/>
</dbReference>
<dbReference type="NCBIfam" id="NF033516">
    <property type="entry name" value="transpos_IS3"/>
    <property type="match status" value="1"/>
</dbReference>
<gene>
    <name evidence="3" type="ORF">FYJ66_06440</name>
</gene>
<evidence type="ECO:0000259" key="2">
    <source>
        <dbReference type="PROSITE" id="PS50994"/>
    </source>
</evidence>
<dbReference type="PANTHER" id="PTHR46889:SF7">
    <property type="entry name" value="TRANSPOSASE FOR INSERTION SEQUENCE ELEMENT IS904"/>
    <property type="match status" value="1"/>
</dbReference>
<dbReference type="InterPro" id="IPR025948">
    <property type="entry name" value="HTH-like_dom"/>
</dbReference>
<dbReference type="InterPro" id="IPR036397">
    <property type="entry name" value="RNaseH_sf"/>
</dbReference>
<reference evidence="3" key="1">
    <citation type="submission" date="2019-09" db="EMBL/GenBank/DDBJ databases">
        <title>In-depth cultivation of the pig gut microbiome towards novel bacterial diversity and tailored functional studies.</title>
        <authorList>
            <person name="Wylensek D."/>
            <person name="Hitch T.C.A."/>
            <person name="Clavel T."/>
        </authorList>
    </citation>
    <scope>NUCLEOTIDE SEQUENCE</scope>
    <source>
        <strain evidence="3">RF-744-FAT-WT-3</strain>
    </source>
</reference>
<feature type="domain" description="Integrase catalytic" evidence="2">
    <location>
        <begin position="214"/>
        <end position="376"/>
    </location>
</feature>
<dbReference type="InterPro" id="IPR050900">
    <property type="entry name" value="Transposase_IS3/IS150/IS904"/>
</dbReference>
<dbReference type="InterPro" id="IPR009057">
    <property type="entry name" value="Homeodomain-like_sf"/>
</dbReference>
<dbReference type="InterPro" id="IPR001584">
    <property type="entry name" value="Integrase_cat-core"/>
</dbReference>